<protein>
    <submittedName>
        <fullName evidence="2">Uncharacterized protein</fullName>
    </submittedName>
</protein>
<gene>
    <name evidence="1" type="ORF">FGG12_28740</name>
    <name evidence="2" type="ORF">M5D45_25175</name>
</gene>
<sequence>MKRHPIAVTETTPEGLAALVYHLAHGASQGQLDPEFVRKLAKRVGKELEAMEEADMLSPHDKTQLHQAINTLCHTAEAEEGAMLTKALERLRAADAGNARPV</sequence>
<reference evidence="2" key="2">
    <citation type="journal article" date="2022" name="Microbiol. Resour. Announc.">
        <title>Genome Sequence of Cupriavidus campinensis Strain G5, a Member of a Bacterial Consortium Capable of Polyethylene Degradation.</title>
        <authorList>
            <person name="Schneider B."/>
            <person name="Pfeiffer F."/>
            <person name="Dyall-Smith M."/>
            <person name="Kunte H.J."/>
        </authorList>
    </citation>
    <scope>NUCLEOTIDE SEQUENCE</scope>
    <source>
        <strain evidence="2">G5</strain>
    </source>
</reference>
<dbReference type="EMBL" id="CP097331">
    <property type="protein sequence ID" value="URF06402.1"/>
    <property type="molecule type" value="Genomic_DNA"/>
</dbReference>
<reference evidence="2" key="3">
    <citation type="submission" date="2022-05" db="EMBL/GenBank/DDBJ databases">
        <authorList>
            <person name="Kunte H.-J."/>
        </authorList>
    </citation>
    <scope>NUCLEOTIDE SEQUENCE</scope>
    <source>
        <strain evidence="2">G5</strain>
    </source>
</reference>
<evidence type="ECO:0000313" key="4">
    <source>
        <dbReference type="Proteomes" id="UP001056132"/>
    </source>
</evidence>
<accession>A0AAE9L2Y2</accession>
<keyword evidence="3" id="KW-1185">Reference proteome</keyword>
<dbReference type="KEGG" id="ccam:M5D45_25175"/>
<evidence type="ECO:0000313" key="2">
    <source>
        <dbReference type="EMBL" id="URF06402.1"/>
    </source>
</evidence>
<proteinExistence type="predicted"/>
<reference evidence="1 3" key="1">
    <citation type="submission" date="2019-05" db="EMBL/GenBank/DDBJ databases">
        <title>Whole genome sequence analysis of Cupriavidus campinensis S14E4C strain.</title>
        <authorList>
            <person name="Abbaszade G."/>
            <person name="Szabo A."/>
            <person name="Toumi M."/>
            <person name="Toth E."/>
        </authorList>
    </citation>
    <scope>NUCLEOTIDE SEQUENCE [LARGE SCALE GENOMIC DNA]</scope>
    <source>
        <strain evidence="1 3">S14E4C</strain>
    </source>
</reference>
<dbReference type="Proteomes" id="UP000318943">
    <property type="component" value="Unassembled WGS sequence"/>
</dbReference>
<dbReference type="EMBL" id="VCIZ01000032">
    <property type="protein sequence ID" value="TSP09229.1"/>
    <property type="molecule type" value="Genomic_DNA"/>
</dbReference>
<dbReference type="AlphaFoldDB" id="A0AAE9L2Y2"/>
<evidence type="ECO:0000313" key="1">
    <source>
        <dbReference type="EMBL" id="TSP09229.1"/>
    </source>
</evidence>
<dbReference type="RefSeq" id="WP_144203522.1">
    <property type="nucleotide sequence ID" value="NZ_CAJPVH010000089.1"/>
</dbReference>
<organism evidence="2 4">
    <name type="scientific">Cupriavidus campinensis</name>
    <dbReference type="NCBI Taxonomy" id="151783"/>
    <lineage>
        <taxon>Bacteria</taxon>
        <taxon>Pseudomonadati</taxon>
        <taxon>Pseudomonadota</taxon>
        <taxon>Betaproteobacteria</taxon>
        <taxon>Burkholderiales</taxon>
        <taxon>Burkholderiaceae</taxon>
        <taxon>Cupriavidus</taxon>
    </lineage>
</organism>
<name>A0AAE9L2Y2_9BURK</name>
<evidence type="ECO:0000313" key="3">
    <source>
        <dbReference type="Proteomes" id="UP000318943"/>
    </source>
</evidence>
<dbReference type="Proteomes" id="UP001056132">
    <property type="component" value="Chromosome 2"/>
</dbReference>